<evidence type="ECO:0000313" key="2">
    <source>
        <dbReference type="EMBL" id="MPY53463.1"/>
    </source>
</evidence>
<name>A0A5N8X1I6_9ACTN</name>
<proteinExistence type="predicted"/>
<organism evidence="2 3">
    <name type="scientific">Streptomyces acidicola</name>
    <dbReference type="NCBI Taxonomy" id="2596892"/>
    <lineage>
        <taxon>Bacteria</taxon>
        <taxon>Bacillati</taxon>
        <taxon>Actinomycetota</taxon>
        <taxon>Actinomycetes</taxon>
        <taxon>Kitasatosporales</taxon>
        <taxon>Streptomycetaceae</taxon>
        <taxon>Streptomyces</taxon>
    </lineage>
</organism>
<dbReference type="InterPro" id="IPR057170">
    <property type="entry name" value="DUF7848"/>
</dbReference>
<dbReference type="EMBL" id="VMNX01000195">
    <property type="protein sequence ID" value="MPY53463.1"/>
    <property type="molecule type" value="Genomic_DNA"/>
</dbReference>
<protein>
    <recommendedName>
        <fullName evidence="1">DUF7848 domain-containing protein</fullName>
    </recommendedName>
</protein>
<evidence type="ECO:0000259" key="1">
    <source>
        <dbReference type="Pfam" id="PF25232"/>
    </source>
</evidence>
<dbReference type="Pfam" id="PF25232">
    <property type="entry name" value="DUF7848"/>
    <property type="match status" value="1"/>
</dbReference>
<gene>
    <name evidence="2" type="ORF">FPZ41_34825</name>
</gene>
<comment type="caution">
    <text evidence="2">The sequence shown here is derived from an EMBL/GenBank/DDBJ whole genome shotgun (WGS) entry which is preliminary data.</text>
</comment>
<evidence type="ECO:0000313" key="3">
    <source>
        <dbReference type="Proteomes" id="UP000373149"/>
    </source>
</evidence>
<reference evidence="2 3" key="1">
    <citation type="submission" date="2019-09" db="EMBL/GenBank/DDBJ databases">
        <authorList>
            <person name="Duangmal K."/>
            <person name="Teo W.F.A."/>
            <person name="Lipun K."/>
        </authorList>
    </citation>
    <scope>NUCLEOTIDE SEQUENCE [LARGE SCALE GENOMIC DNA]</scope>
    <source>
        <strain evidence="2 3">K1PN6</strain>
    </source>
</reference>
<sequence>MTRASFRFRGRTLTPDEEPDVEPLTYAFQCAVCEESGPADKEPDAAMGWVFRHLRDRPERLTYRSLVILPYRIVPGAWR</sequence>
<accession>A0A5N8X1I6</accession>
<dbReference type="Proteomes" id="UP000373149">
    <property type="component" value="Unassembled WGS sequence"/>
</dbReference>
<dbReference type="AlphaFoldDB" id="A0A5N8X1I6"/>
<feature type="domain" description="DUF7848" evidence="1">
    <location>
        <begin position="1"/>
        <end position="78"/>
    </location>
</feature>
<keyword evidence="3" id="KW-1185">Reference proteome</keyword>